<dbReference type="EMBL" id="JBHRXP010000009">
    <property type="protein sequence ID" value="MFC3581885.1"/>
    <property type="molecule type" value="Genomic_DNA"/>
</dbReference>
<evidence type="ECO:0000313" key="3">
    <source>
        <dbReference type="Proteomes" id="UP001595713"/>
    </source>
</evidence>
<dbReference type="InterPro" id="IPR009081">
    <property type="entry name" value="PP-bd_ACP"/>
</dbReference>
<dbReference type="PROSITE" id="PS50075">
    <property type="entry name" value="CARRIER"/>
    <property type="match status" value="1"/>
</dbReference>
<proteinExistence type="predicted"/>
<dbReference type="Pfam" id="PF00550">
    <property type="entry name" value="PP-binding"/>
    <property type="match status" value="1"/>
</dbReference>
<name>A0ABV7SYQ3_9SPHN</name>
<evidence type="ECO:0000313" key="2">
    <source>
        <dbReference type="EMBL" id="MFC3581885.1"/>
    </source>
</evidence>
<keyword evidence="3" id="KW-1185">Reference proteome</keyword>
<accession>A0ABV7SYQ3</accession>
<reference evidence="3" key="1">
    <citation type="journal article" date="2019" name="Int. J. Syst. Evol. Microbiol.">
        <title>The Global Catalogue of Microorganisms (GCM) 10K type strain sequencing project: providing services to taxonomists for standard genome sequencing and annotation.</title>
        <authorList>
            <consortium name="The Broad Institute Genomics Platform"/>
            <consortium name="The Broad Institute Genome Sequencing Center for Infectious Disease"/>
            <person name="Wu L."/>
            <person name="Ma J."/>
        </authorList>
    </citation>
    <scope>NUCLEOTIDE SEQUENCE [LARGE SCALE GENOMIC DNA]</scope>
    <source>
        <strain evidence="3">KCTC 42739</strain>
    </source>
</reference>
<sequence>MTDQETLNRVTAVVRDQLDDDEVSLTMDTVAKAVDGWDSLAHVRIMVAIEESFGIEFRTSDISGLDNVGDLVRLIEASR</sequence>
<dbReference type="Proteomes" id="UP001595713">
    <property type="component" value="Unassembled WGS sequence"/>
</dbReference>
<evidence type="ECO:0000259" key="1">
    <source>
        <dbReference type="PROSITE" id="PS50075"/>
    </source>
</evidence>
<organism evidence="2 3">
    <name type="scientific">Sphingomonas hylomeconis</name>
    <dbReference type="NCBI Taxonomy" id="1395958"/>
    <lineage>
        <taxon>Bacteria</taxon>
        <taxon>Pseudomonadati</taxon>
        <taxon>Pseudomonadota</taxon>
        <taxon>Alphaproteobacteria</taxon>
        <taxon>Sphingomonadales</taxon>
        <taxon>Sphingomonadaceae</taxon>
        <taxon>Sphingomonas</taxon>
    </lineage>
</organism>
<gene>
    <name evidence="2" type="ORF">ACFONA_17075</name>
</gene>
<dbReference type="Gene3D" id="1.10.1200.10">
    <property type="entry name" value="ACP-like"/>
    <property type="match status" value="1"/>
</dbReference>
<comment type="caution">
    <text evidence="2">The sequence shown here is derived from an EMBL/GenBank/DDBJ whole genome shotgun (WGS) entry which is preliminary data.</text>
</comment>
<dbReference type="InterPro" id="IPR036736">
    <property type="entry name" value="ACP-like_sf"/>
</dbReference>
<feature type="domain" description="Carrier" evidence="1">
    <location>
        <begin position="4"/>
        <end position="79"/>
    </location>
</feature>
<dbReference type="RefSeq" id="WP_261294693.1">
    <property type="nucleotide sequence ID" value="NZ_JANQBK010000009.1"/>
</dbReference>
<dbReference type="SUPFAM" id="SSF47336">
    <property type="entry name" value="ACP-like"/>
    <property type="match status" value="1"/>
</dbReference>
<protein>
    <submittedName>
        <fullName evidence="2">Acyl carrier protein</fullName>
    </submittedName>
</protein>